<comment type="caution">
    <text evidence="2">The sequence shown here is derived from an EMBL/GenBank/DDBJ whole genome shotgun (WGS) entry which is preliminary data.</text>
</comment>
<dbReference type="EMBL" id="JAGETO010000030">
    <property type="protein sequence ID" value="MBO2029192.1"/>
    <property type="molecule type" value="Genomic_DNA"/>
</dbReference>
<feature type="compositionally biased region" description="Polar residues" evidence="1">
    <location>
        <begin position="42"/>
        <end position="52"/>
    </location>
</feature>
<accession>A0A939NUF6</accession>
<organism evidence="2 3">
    <name type="scientific">Klebsiella pneumoniae</name>
    <dbReference type="NCBI Taxonomy" id="573"/>
    <lineage>
        <taxon>Bacteria</taxon>
        <taxon>Pseudomonadati</taxon>
        <taxon>Pseudomonadota</taxon>
        <taxon>Gammaproteobacteria</taxon>
        <taxon>Enterobacterales</taxon>
        <taxon>Enterobacteriaceae</taxon>
        <taxon>Klebsiella/Raoultella group</taxon>
        <taxon>Klebsiella</taxon>
        <taxon>Klebsiella pneumoniae complex</taxon>
    </lineage>
</organism>
<evidence type="ECO:0000256" key="1">
    <source>
        <dbReference type="SAM" id="MobiDB-lite"/>
    </source>
</evidence>
<evidence type="ECO:0000313" key="3">
    <source>
        <dbReference type="Proteomes" id="UP000664620"/>
    </source>
</evidence>
<dbReference type="Proteomes" id="UP000664620">
    <property type="component" value="Unassembled WGS sequence"/>
</dbReference>
<reference evidence="2" key="1">
    <citation type="submission" date="2021-03" db="EMBL/GenBank/DDBJ databases">
        <title>Molecular epidemiology and mechanisms of colistin and carbapenem resistance in Enterobacteriaceae from clinical isolates, the environment and porcine samples in Pretoria, South Africa.</title>
        <authorList>
            <person name="Bogoshi D."/>
            <person name="Mbelle N.M."/>
            <person name="Naidoo V."/>
            <person name="Osei Sekyere J."/>
        </authorList>
    </citation>
    <scope>NUCLEOTIDE SEQUENCE</scope>
    <source>
        <strain evidence="2">C034</strain>
    </source>
</reference>
<name>A0A939NUF6_KLEPN</name>
<protein>
    <submittedName>
        <fullName evidence="2">Uncharacterized protein</fullName>
    </submittedName>
</protein>
<proteinExistence type="predicted"/>
<feature type="region of interest" description="Disordered" evidence="1">
    <location>
        <begin position="1"/>
        <end position="52"/>
    </location>
</feature>
<feature type="compositionally biased region" description="Basic residues" evidence="1">
    <location>
        <begin position="1"/>
        <end position="22"/>
    </location>
</feature>
<dbReference type="AlphaFoldDB" id="A0A939NUF6"/>
<sequence>MSRKSLRFRAITKSRRTRRRSPKSNSAASRMPEAVRQPGYSPITSLRSRANC</sequence>
<evidence type="ECO:0000313" key="2">
    <source>
        <dbReference type="EMBL" id="MBO2029192.1"/>
    </source>
</evidence>
<gene>
    <name evidence="2" type="ORF">J4734_09115</name>
</gene>